<sequence length="318" mass="37780">MEWYDPDDRWEVWGIKTKGEFVDKFVVPGKFHGRVPKDVVVAFDTVTHLMAYAYYHYSLLDVAMEKALLIMEMAVKLKAERLGIELKRKPSKRNEVYDKTLNEIIGEVCKYKEIAFLKPEFDRARQWRNTKMHPKNHTISGPIGYPHRNAMLFVNVINKFFMSNKELSFMDKRQRELKEKLKKFNYGLFVLEYSKGRILITTIYDLKFIKMGRKEVVVVFLQPVLNDVITAVQNYDHTPFILGFSEFLIDRNTISGVDINENKVRIYPSSGQKNLPIWEKYENDWASLTEEQQNEFIQFNAREALWKMEELIYEQCWN</sequence>
<name>A0A221UV34_9FLAO</name>
<dbReference type="Proteomes" id="UP000204551">
    <property type="component" value="Chromosome"/>
</dbReference>
<evidence type="ECO:0000313" key="2">
    <source>
        <dbReference type="Proteomes" id="UP000204551"/>
    </source>
</evidence>
<dbReference type="RefSeq" id="WP_157730722.1">
    <property type="nucleotide sequence ID" value="NZ_CP022515.1"/>
</dbReference>
<dbReference type="EMBL" id="CP022515">
    <property type="protein sequence ID" value="ASO05110.1"/>
    <property type="molecule type" value="Genomic_DNA"/>
</dbReference>
<reference evidence="1 2" key="1">
    <citation type="submission" date="2017-07" db="EMBL/GenBank/DDBJ databases">
        <title>Genome Sequence of Arenibacter algicola Strain SMS7 Isolated from a culture of the Diatom Skeletonema marinoi.</title>
        <authorList>
            <person name="Topel M."/>
            <person name="Pinder M.I.M."/>
            <person name="Johansson O.N."/>
            <person name="Kourtchenko O."/>
            <person name="Godhe A."/>
            <person name="Clarke A.K."/>
        </authorList>
    </citation>
    <scope>NUCLEOTIDE SEQUENCE [LARGE SCALE GENOMIC DNA]</scope>
    <source>
        <strain evidence="1 2">SMS7</strain>
    </source>
</reference>
<dbReference type="KEGG" id="aalg:AREALGSMS7_01642"/>
<accession>A0A221UV34</accession>
<gene>
    <name evidence="1" type="ORF">AREALGSMS7_01642</name>
</gene>
<proteinExistence type="predicted"/>
<organism evidence="1 2">
    <name type="scientific">Arenibacter algicola</name>
    <dbReference type="NCBI Taxonomy" id="616991"/>
    <lineage>
        <taxon>Bacteria</taxon>
        <taxon>Pseudomonadati</taxon>
        <taxon>Bacteroidota</taxon>
        <taxon>Flavobacteriia</taxon>
        <taxon>Flavobacteriales</taxon>
        <taxon>Flavobacteriaceae</taxon>
        <taxon>Arenibacter</taxon>
    </lineage>
</organism>
<dbReference type="AlphaFoldDB" id="A0A221UV34"/>
<evidence type="ECO:0000313" key="1">
    <source>
        <dbReference type="EMBL" id="ASO05110.1"/>
    </source>
</evidence>
<protein>
    <submittedName>
        <fullName evidence="1">Uncharacterized protein</fullName>
    </submittedName>
</protein>